<organism evidence="2 3">
    <name type="scientific">Azorhizobium caulinodans (strain ATCC 43989 / DSM 5975 / JCM 20966 / LMG 6465 / NBRC 14845 / NCIMB 13405 / ORS 571)</name>
    <dbReference type="NCBI Taxonomy" id="438753"/>
    <lineage>
        <taxon>Bacteria</taxon>
        <taxon>Pseudomonadati</taxon>
        <taxon>Pseudomonadota</taxon>
        <taxon>Alphaproteobacteria</taxon>
        <taxon>Hyphomicrobiales</taxon>
        <taxon>Xanthobacteraceae</taxon>
        <taxon>Azorhizobium</taxon>
    </lineage>
</organism>
<feature type="compositionally biased region" description="Basic and acidic residues" evidence="1">
    <location>
        <begin position="398"/>
        <end position="418"/>
    </location>
</feature>
<dbReference type="HOGENOM" id="CLU_386702_0_0_5"/>
<dbReference type="AlphaFoldDB" id="A8I3X8"/>
<feature type="compositionally biased region" description="Basic and acidic residues" evidence="1">
    <location>
        <begin position="657"/>
        <end position="676"/>
    </location>
</feature>
<evidence type="ECO:0000313" key="2">
    <source>
        <dbReference type="EMBL" id="BAF87663.1"/>
    </source>
</evidence>
<gene>
    <name evidence="2" type="ordered locus">AZC_1665</name>
</gene>
<reference evidence="3" key="2">
    <citation type="submission" date="2007-04" db="EMBL/GenBank/DDBJ databases">
        <title>Complete genome sequence of the nitrogen-fixing bacterium Azorhizobium caulinodans ORS571.</title>
        <authorList>
            <person name="Lee K.B."/>
            <person name="Backer P.D."/>
            <person name="Aono T."/>
            <person name="Liu C.T."/>
            <person name="Suzuki S."/>
            <person name="Suzuki T."/>
            <person name="Kaneko T."/>
            <person name="Yamada M."/>
            <person name="Tabata S."/>
            <person name="Kupfer D.M."/>
            <person name="Najar F.Z."/>
            <person name="Wiley G.B."/>
            <person name="Roe B."/>
            <person name="Binnewies T."/>
            <person name="Ussery D."/>
            <person name="Vereecke D."/>
            <person name="Gevers D."/>
            <person name="Holsters M."/>
            <person name="Oyaizu H."/>
        </authorList>
    </citation>
    <scope>NUCLEOTIDE SEQUENCE [LARGE SCALE GENOMIC DNA]</scope>
    <source>
        <strain evidence="3">ATCC 43989 / DSM 5975 / JCM 20966 / LMG 6465 / NBRC 14845 / NCIMB 13405 / ORS 571</strain>
    </source>
</reference>
<protein>
    <submittedName>
        <fullName evidence="2">Uncharacterized protein</fullName>
    </submittedName>
</protein>
<reference evidence="2 3" key="5">
    <citation type="journal article" date="2010" name="Appl. Environ. Microbiol.">
        <title>phrR-like gene praR of Azorhizobium caulinodans ORS571 is essential for symbiosis with Sesbania rostrata and is involved in expression of reb genes.</title>
        <authorList>
            <person name="Akiba N."/>
            <person name="Aono T."/>
            <person name="Toyazaki H."/>
            <person name="Sato S."/>
            <person name="Oyaizu H."/>
        </authorList>
    </citation>
    <scope>NUCLEOTIDE SEQUENCE [LARGE SCALE GENOMIC DNA]</scope>
    <source>
        <strain evidence="3">ATCC 43989 / DSM 5975 / JCM 20966 / LMG 6465 / NBRC 14845 / NCIMB 13405 / ORS 571</strain>
    </source>
</reference>
<dbReference type="KEGG" id="azc:AZC_1665"/>
<keyword evidence="3" id="KW-1185">Reference proteome</keyword>
<evidence type="ECO:0000256" key="1">
    <source>
        <dbReference type="SAM" id="MobiDB-lite"/>
    </source>
</evidence>
<reference evidence="2 3" key="1">
    <citation type="journal article" date="2007" name="Appl. Environ. Microbiol.">
        <title>Rhizobial factors required for stem nodule maturation and maintenance in Sesbania rostrata-Azorhizobium caulinodans ORS571 symbiosis.</title>
        <authorList>
            <person name="Suzuki S."/>
            <person name="Aono T."/>
            <person name="Lee KB."/>
            <person name="Suzuki T."/>
            <person name="Liu CT."/>
            <person name="Miwa H."/>
            <person name="Wakao S."/>
            <person name="Iki T."/>
            <person name="Oyaizu H."/>
        </authorList>
    </citation>
    <scope>NUCLEOTIDE SEQUENCE [LARGE SCALE GENOMIC DNA]</scope>
    <source>
        <strain evidence="3">ATCC 43989 / DSM 5975 / JCM 20966 / LMG 6465 / NBRC 14845 / NCIMB 13405 / ORS 571</strain>
    </source>
</reference>
<reference evidence="2 3" key="4">
    <citation type="journal article" date="2009" name="Appl. Environ. Microbiol.">
        <title>Comparative genome-wide transcriptional profiling of Azorhizobium caulinodans ORS571 grown under free-living and symbiotic conditions.</title>
        <authorList>
            <person name="Tsukada S."/>
            <person name="Aono T."/>
            <person name="Akiba N."/>
            <person name="Lee KB."/>
            <person name="Liu CT."/>
            <person name="Toyazaki H."/>
            <person name="Oyaizu H."/>
        </authorList>
    </citation>
    <scope>NUCLEOTIDE SEQUENCE [LARGE SCALE GENOMIC DNA]</scope>
    <source>
        <strain evidence="3">ATCC 43989 / DSM 5975 / JCM 20966 / LMG 6465 / NBRC 14845 / NCIMB 13405 / ORS 571</strain>
    </source>
</reference>
<feature type="region of interest" description="Disordered" evidence="1">
    <location>
        <begin position="250"/>
        <end position="281"/>
    </location>
</feature>
<name>A8I3X8_AZOC5</name>
<feature type="region of interest" description="Disordered" evidence="1">
    <location>
        <begin position="1"/>
        <end position="22"/>
    </location>
</feature>
<dbReference type="STRING" id="438753.AZC_1665"/>
<feature type="compositionally biased region" description="Gly residues" evidence="1">
    <location>
        <begin position="262"/>
        <end position="281"/>
    </location>
</feature>
<feature type="region of interest" description="Disordered" evidence="1">
    <location>
        <begin position="396"/>
        <end position="419"/>
    </location>
</feature>
<dbReference type="Proteomes" id="UP000000270">
    <property type="component" value="Chromosome"/>
</dbReference>
<evidence type="ECO:0000313" key="3">
    <source>
        <dbReference type="Proteomes" id="UP000000270"/>
    </source>
</evidence>
<reference evidence="2 3" key="3">
    <citation type="journal article" date="2008" name="BMC Genomics">
        <title>The genome of the versatile nitrogen fixer Azorhizobium caulinodans ORS571.</title>
        <authorList>
            <person name="Lee KB."/>
            <person name="Backer P.D."/>
            <person name="Aono T."/>
            <person name="Liu CT."/>
            <person name="Suzuki S."/>
            <person name="Suzuki T."/>
            <person name="Kaneko T."/>
            <person name="Yamada M."/>
            <person name="Tabata S."/>
            <person name="Kupfer D.M."/>
            <person name="Najar F.Z."/>
            <person name="Wiley G.B."/>
            <person name="Roe B."/>
            <person name="Binnewies T.T."/>
            <person name="Ussery D.W."/>
            <person name="D'Haeze W."/>
            <person name="Herder J.D."/>
            <person name="Gevers D."/>
            <person name="Vereecke D."/>
            <person name="Holsters M."/>
            <person name="Oyaizu H."/>
        </authorList>
    </citation>
    <scope>NUCLEOTIDE SEQUENCE [LARGE SCALE GENOMIC DNA]</scope>
    <source>
        <strain evidence="3">ATCC 43989 / DSM 5975 / JCM 20966 / LMG 6465 / NBRC 14845 / NCIMB 13405 / ORS 571</strain>
    </source>
</reference>
<dbReference type="EMBL" id="AP009384">
    <property type="protein sequence ID" value="BAF87663.1"/>
    <property type="molecule type" value="Genomic_DNA"/>
</dbReference>
<feature type="region of interest" description="Disordered" evidence="1">
    <location>
        <begin position="640"/>
        <end position="714"/>
    </location>
</feature>
<feature type="compositionally biased region" description="Low complexity" evidence="1">
    <location>
        <begin position="644"/>
        <end position="656"/>
    </location>
</feature>
<feature type="compositionally biased region" description="Basic residues" evidence="1">
    <location>
        <begin position="705"/>
        <end position="714"/>
    </location>
</feature>
<reference evidence="2 3" key="6">
    <citation type="journal article" date="2011" name="Appl. Environ. Microbiol.">
        <title>Involvement of the azorhizobial chromosome partition gene (parA) in the onset of bacteroid differentiation during Sesbania rostrata stem nodule development.</title>
        <authorList>
            <person name="Liu CT."/>
            <person name="Lee KB."/>
            <person name="Wang YS."/>
            <person name="Peng MH."/>
            <person name="Lee KT."/>
            <person name="Suzuki S."/>
            <person name="Suzuki T."/>
            <person name="Oyaizu H."/>
        </authorList>
    </citation>
    <scope>NUCLEOTIDE SEQUENCE [LARGE SCALE GENOMIC DNA]</scope>
    <source>
        <strain evidence="3">ATCC 43989 / DSM 5975 / JCM 20966 / LMG 6465 / NBRC 14845 / NCIMB 13405 / ORS 571</strain>
    </source>
</reference>
<sequence>MRRPGAPQTQRPDLHAGPAFSVSGWEAPRGRASGLVGGAAEQARHFRFQRVERIGRRLLRSRRFRRGGGSLGLLHGGRRLRALGLGGFLGGDLGHAQFEIFDGDAGGFGRCLGLRQVERRSDRIDGGRGRLVSGCRLSRRGLHHRRFCRHDGNDRRFGGDHLRHRMRLGVGLDRRGHLGHDRFHGNHLGRRGGHRLFDRDMDGGGFRHRLMHGGHIDLRHLGGSRGGLRIGKLHFRGLDRRSDRLAEQFLHRKHRNDRRGGGSRGGGCGNGRGGLGTGEGGVGPLRRLADLRLGAAEAAELGFAARGVIAAGQAAGKERFPAGRQRGALETRALADVRRRRGRHVHRCRLDGRRFRRHQRCGSSFHRNNGDFRGWCRLDERGLGRRRGGPELAIPQRADAESGRIRPAERTARQERAARHLHRRLDRRRFGRGYRSRVGRWRNGLGRLQLRRRFGRHDVRRHGCMGGFRSRGLQMRFQGGGGLGRGGLGRLHRRIRRPGLDEAGAGGAQILIAGIGALGAVAGTQIDAGQIGLGLAGHASAGQGTRGGARGKSVGGFAGRQGLARVTAGKRFAGIAGRQGRAGLGGIAGRQGLAAGAADAGLDDHVGGATHQKEMFDLVAAHQHQTPPLVHRNTVENSQTMARPGDAAPSPTAADPPHQEHGEGEQRCDNHQGDRHSSRKLKLRAEQILQHQPSSSLDERCNSMKPHRTRQRDA</sequence>
<accession>A8I3X8</accession>
<proteinExistence type="predicted"/>